<evidence type="ECO:0000313" key="8">
    <source>
        <dbReference type="Proteomes" id="UP001610631"/>
    </source>
</evidence>
<dbReference type="EMBL" id="JBBDHD010000119">
    <property type="protein sequence ID" value="MFH7599313.1"/>
    <property type="molecule type" value="Genomic_DNA"/>
</dbReference>
<dbReference type="PROSITE" id="PS00622">
    <property type="entry name" value="HTH_LUXR_1"/>
    <property type="match status" value="1"/>
</dbReference>
<evidence type="ECO:0000259" key="5">
    <source>
        <dbReference type="PROSITE" id="PS50043"/>
    </source>
</evidence>
<proteinExistence type="predicted"/>
<dbReference type="PANTHER" id="PTHR43214">
    <property type="entry name" value="TWO-COMPONENT RESPONSE REGULATOR"/>
    <property type="match status" value="1"/>
</dbReference>
<dbReference type="SUPFAM" id="SSF52172">
    <property type="entry name" value="CheY-like"/>
    <property type="match status" value="1"/>
</dbReference>
<evidence type="ECO:0000256" key="4">
    <source>
        <dbReference type="PROSITE-ProRule" id="PRU00169"/>
    </source>
</evidence>
<dbReference type="PRINTS" id="PR00038">
    <property type="entry name" value="HTHLUXR"/>
</dbReference>
<dbReference type="InterPro" id="IPR016032">
    <property type="entry name" value="Sig_transdc_resp-reg_C-effctor"/>
</dbReference>
<dbReference type="InterPro" id="IPR039420">
    <property type="entry name" value="WalR-like"/>
</dbReference>
<dbReference type="Gene3D" id="1.10.10.10">
    <property type="entry name" value="Winged helix-like DNA-binding domain superfamily/Winged helix DNA-binding domain"/>
    <property type="match status" value="1"/>
</dbReference>
<dbReference type="PANTHER" id="PTHR43214:SF24">
    <property type="entry name" value="TRANSCRIPTIONAL REGULATORY PROTEIN NARL-RELATED"/>
    <property type="match status" value="1"/>
</dbReference>
<keyword evidence="3" id="KW-0804">Transcription</keyword>
<feature type="domain" description="HTH luxR-type" evidence="5">
    <location>
        <begin position="147"/>
        <end position="218"/>
    </location>
</feature>
<keyword evidence="1" id="KW-0805">Transcription regulation</keyword>
<dbReference type="InterPro" id="IPR000792">
    <property type="entry name" value="Tscrpt_reg_LuxR_C"/>
</dbReference>
<dbReference type="InterPro" id="IPR001789">
    <property type="entry name" value="Sig_transdc_resp-reg_receiver"/>
</dbReference>
<dbReference type="RefSeq" id="WP_395512961.1">
    <property type="nucleotide sequence ID" value="NZ_JBBDHD010000119.1"/>
</dbReference>
<evidence type="ECO:0000259" key="6">
    <source>
        <dbReference type="PROSITE" id="PS50110"/>
    </source>
</evidence>
<dbReference type="CDD" id="cd06170">
    <property type="entry name" value="LuxR_C_like"/>
    <property type="match status" value="1"/>
</dbReference>
<organism evidence="7 8">
    <name type="scientific">Streptomyces racemochromogenes</name>
    <dbReference type="NCBI Taxonomy" id="67353"/>
    <lineage>
        <taxon>Bacteria</taxon>
        <taxon>Bacillati</taxon>
        <taxon>Actinomycetota</taxon>
        <taxon>Actinomycetes</taxon>
        <taxon>Kitasatosporales</taxon>
        <taxon>Streptomycetaceae</taxon>
        <taxon>Streptomyces</taxon>
    </lineage>
</organism>
<dbReference type="SUPFAM" id="SSF46894">
    <property type="entry name" value="C-terminal effector domain of the bipartite response regulators"/>
    <property type="match status" value="1"/>
</dbReference>
<dbReference type="Proteomes" id="UP001610631">
    <property type="component" value="Unassembled WGS sequence"/>
</dbReference>
<comment type="caution">
    <text evidence="4">Lacks conserved residue(s) required for the propagation of feature annotation.</text>
</comment>
<sequence length="238" mass="24299">MRIVIVEGSAVLRAGLAQVLDGGGRQVAAAVPGGAALPALVRRHRPDAVVVNAGRPGGGDLVGAVVAARRELPSTAALLYSTAPEPALAARLFADGTRGAGFVLQEHVTEPEFLFDALERVTAGEPVVDPRVVGVLAPLFRPAGPAAGDDLASLSGRERDVLRLMALGRTNSAIADELCVSAGTVEKRAAAVFGKLGLPADDRDNRRVLAVLRYLAARPTGTPAPAPVPVPSLLANAA</sequence>
<name>A0ABW7PLN8_9ACTN</name>
<dbReference type="InterPro" id="IPR011006">
    <property type="entry name" value="CheY-like_superfamily"/>
</dbReference>
<dbReference type="PROSITE" id="PS50043">
    <property type="entry name" value="HTH_LUXR_2"/>
    <property type="match status" value="1"/>
</dbReference>
<dbReference type="Gene3D" id="3.40.50.2300">
    <property type="match status" value="1"/>
</dbReference>
<accession>A0ABW7PLN8</accession>
<evidence type="ECO:0000256" key="2">
    <source>
        <dbReference type="ARBA" id="ARBA00023125"/>
    </source>
</evidence>
<comment type="caution">
    <text evidence="7">The sequence shown here is derived from an EMBL/GenBank/DDBJ whole genome shotgun (WGS) entry which is preliminary data.</text>
</comment>
<keyword evidence="2" id="KW-0238">DNA-binding</keyword>
<protein>
    <submittedName>
        <fullName evidence="7">Response regulator transcription factor</fullName>
    </submittedName>
</protein>
<dbReference type="PROSITE" id="PS50110">
    <property type="entry name" value="RESPONSE_REGULATORY"/>
    <property type="match status" value="1"/>
</dbReference>
<dbReference type="Pfam" id="PF00196">
    <property type="entry name" value="GerE"/>
    <property type="match status" value="1"/>
</dbReference>
<feature type="domain" description="Response regulatory" evidence="6">
    <location>
        <begin position="2"/>
        <end position="121"/>
    </location>
</feature>
<gene>
    <name evidence="7" type="ORF">WDV06_30080</name>
</gene>
<reference evidence="7 8" key="1">
    <citation type="submission" date="2024-03" db="EMBL/GenBank/DDBJ databases">
        <title>Whole genome sequencing of Streptomyces racemochromogenes, to identify antimicrobial biosynthetic gene clusters.</title>
        <authorList>
            <person name="Suryawanshi P."/>
            <person name="Krishnaraj P.U."/>
            <person name="Arun Y.P."/>
            <person name="Suryawanshi M.P."/>
            <person name="Rakshit O."/>
        </authorList>
    </citation>
    <scope>NUCLEOTIDE SEQUENCE [LARGE SCALE GENOMIC DNA]</scope>
    <source>
        <strain evidence="7 8">AUDT626</strain>
    </source>
</reference>
<dbReference type="InterPro" id="IPR036388">
    <property type="entry name" value="WH-like_DNA-bd_sf"/>
</dbReference>
<evidence type="ECO:0000256" key="1">
    <source>
        <dbReference type="ARBA" id="ARBA00023015"/>
    </source>
</evidence>
<dbReference type="SMART" id="SM00421">
    <property type="entry name" value="HTH_LUXR"/>
    <property type="match status" value="1"/>
</dbReference>
<keyword evidence="8" id="KW-1185">Reference proteome</keyword>
<evidence type="ECO:0000256" key="3">
    <source>
        <dbReference type="ARBA" id="ARBA00023163"/>
    </source>
</evidence>
<evidence type="ECO:0000313" key="7">
    <source>
        <dbReference type="EMBL" id="MFH7599313.1"/>
    </source>
</evidence>